<dbReference type="InterPro" id="IPR001841">
    <property type="entry name" value="Znf_RING"/>
</dbReference>
<dbReference type="Gene3D" id="1.20.120.1750">
    <property type="match status" value="1"/>
</dbReference>
<organism evidence="18 19">
    <name type="scientific">Oldenlandia corymbosa var. corymbosa</name>
    <dbReference type="NCBI Taxonomy" id="529605"/>
    <lineage>
        <taxon>Eukaryota</taxon>
        <taxon>Viridiplantae</taxon>
        <taxon>Streptophyta</taxon>
        <taxon>Embryophyta</taxon>
        <taxon>Tracheophyta</taxon>
        <taxon>Spermatophyta</taxon>
        <taxon>Magnoliopsida</taxon>
        <taxon>eudicotyledons</taxon>
        <taxon>Gunneridae</taxon>
        <taxon>Pentapetalae</taxon>
        <taxon>asterids</taxon>
        <taxon>lamiids</taxon>
        <taxon>Gentianales</taxon>
        <taxon>Rubiaceae</taxon>
        <taxon>Rubioideae</taxon>
        <taxon>Spermacoceae</taxon>
        <taxon>Hedyotis-Oldenlandia complex</taxon>
        <taxon>Oldenlandia</taxon>
    </lineage>
</organism>
<evidence type="ECO:0000256" key="15">
    <source>
        <dbReference type="SAM" id="MobiDB-lite"/>
    </source>
</evidence>
<evidence type="ECO:0000256" key="9">
    <source>
        <dbReference type="ARBA" id="ARBA00022737"/>
    </source>
</evidence>
<dbReference type="Pfam" id="PF01485">
    <property type="entry name" value="IBR"/>
    <property type="match status" value="1"/>
</dbReference>
<keyword evidence="10 13" id="KW-0863">Zinc-finger</keyword>
<evidence type="ECO:0000256" key="14">
    <source>
        <dbReference type="SAM" id="Coils"/>
    </source>
</evidence>
<evidence type="ECO:0000256" key="11">
    <source>
        <dbReference type="ARBA" id="ARBA00022786"/>
    </source>
</evidence>
<evidence type="ECO:0000256" key="12">
    <source>
        <dbReference type="ARBA" id="ARBA00022833"/>
    </source>
</evidence>
<evidence type="ECO:0000256" key="1">
    <source>
        <dbReference type="ARBA" id="ARBA00001798"/>
    </source>
</evidence>
<comment type="pathway">
    <text evidence="4">Protein modification; protein ubiquitination.</text>
</comment>
<dbReference type="FunFam" id="3.30.40.10:FF:000019">
    <property type="entry name" value="RBR-type E3 ubiquitin transferase"/>
    <property type="match status" value="1"/>
</dbReference>
<dbReference type="SUPFAM" id="SSF57850">
    <property type="entry name" value="RING/U-box"/>
    <property type="match status" value="3"/>
</dbReference>
<comment type="function">
    <text evidence="3">Might act as an E3 ubiquitin-protein ligase, or as part of E3 complex, which accepts ubiquitin from specific E2 ubiquitin-conjugating enzymes and then transfers it to substrates.</text>
</comment>
<dbReference type="PROSITE" id="PS51873">
    <property type="entry name" value="TRIAD"/>
    <property type="match status" value="1"/>
</dbReference>
<evidence type="ECO:0000256" key="6">
    <source>
        <dbReference type="ARBA" id="ARBA00012251"/>
    </source>
</evidence>
<dbReference type="EMBL" id="OX459118">
    <property type="protein sequence ID" value="CAI9090819.1"/>
    <property type="molecule type" value="Genomic_DNA"/>
</dbReference>
<dbReference type="PROSITE" id="PS50089">
    <property type="entry name" value="ZF_RING_2"/>
    <property type="match status" value="1"/>
</dbReference>
<evidence type="ECO:0000259" key="16">
    <source>
        <dbReference type="PROSITE" id="PS50089"/>
    </source>
</evidence>
<keyword evidence="8" id="KW-0479">Metal-binding</keyword>
<dbReference type="GO" id="GO:0061630">
    <property type="term" value="F:ubiquitin protein ligase activity"/>
    <property type="evidence" value="ECO:0007669"/>
    <property type="project" value="UniProtKB-EC"/>
</dbReference>
<feature type="domain" description="RING-type" evidence="17">
    <location>
        <begin position="134"/>
        <end position="347"/>
    </location>
</feature>
<keyword evidence="11" id="KW-0833">Ubl conjugation pathway</keyword>
<comment type="cofactor">
    <cofactor evidence="2">
        <name>Zn(2+)</name>
        <dbReference type="ChEBI" id="CHEBI:29105"/>
    </cofactor>
</comment>
<evidence type="ECO:0000259" key="17">
    <source>
        <dbReference type="PROSITE" id="PS51873"/>
    </source>
</evidence>
<dbReference type="InterPro" id="IPR013083">
    <property type="entry name" value="Znf_RING/FYVE/PHD"/>
</dbReference>
<keyword evidence="12" id="KW-0862">Zinc</keyword>
<dbReference type="Pfam" id="PF22191">
    <property type="entry name" value="IBR_1"/>
    <property type="match status" value="1"/>
</dbReference>
<comment type="similarity">
    <text evidence="5">Belongs to the RBR family. Ariadne subfamily.</text>
</comment>
<name>A0AAV1C869_OLDCO</name>
<evidence type="ECO:0000256" key="13">
    <source>
        <dbReference type="PROSITE-ProRule" id="PRU00175"/>
    </source>
</evidence>
<evidence type="ECO:0000256" key="8">
    <source>
        <dbReference type="ARBA" id="ARBA00022723"/>
    </source>
</evidence>
<dbReference type="Gene3D" id="3.30.40.10">
    <property type="entry name" value="Zinc/RING finger domain, C3HC4 (zinc finger)"/>
    <property type="match status" value="1"/>
</dbReference>
<evidence type="ECO:0000313" key="19">
    <source>
        <dbReference type="Proteomes" id="UP001161247"/>
    </source>
</evidence>
<reference evidence="18" key="1">
    <citation type="submission" date="2023-03" db="EMBL/GenBank/DDBJ databases">
        <authorList>
            <person name="Julca I."/>
        </authorList>
    </citation>
    <scope>NUCLEOTIDE SEQUENCE</scope>
</reference>
<keyword evidence="9" id="KW-0677">Repeat</keyword>
<dbReference type="InterPro" id="IPR031127">
    <property type="entry name" value="E3_UB_ligase_RBR"/>
</dbReference>
<keyword evidence="14" id="KW-0175">Coiled coil</keyword>
<dbReference type="InterPro" id="IPR048962">
    <property type="entry name" value="ARIH1-like_UBL"/>
</dbReference>
<dbReference type="Proteomes" id="UP001161247">
    <property type="component" value="Chromosome 1"/>
</dbReference>
<evidence type="ECO:0000256" key="7">
    <source>
        <dbReference type="ARBA" id="ARBA00022679"/>
    </source>
</evidence>
<proteinExistence type="inferred from homology"/>
<dbReference type="InterPro" id="IPR044066">
    <property type="entry name" value="TRIAD_supradom"/>
</dbReference>
<accession>A0AAV1C869</accession>
<dbReference type="GO" id="GO:0008270">
    <property type="term" value="F:zinc ion binding"/>
    <property type="evidence" value="ECO:0007669"/>
    <property type="project" value="UniProtKB-KW"/>
</dbReference>
<gene>
    <name evidence="18" type="ORF">OLC1_LOCUS2888</name>
</gene>
<evidence type="ECO:0000256" key="4">
    <source>
        <dbReference type="ARBA" id="ARBA00004906"/>
    </source>
</evidence>
<dbReference type="EC" id="2.3.2.31" evidence="6"/>
<protein>
    <recommendedName>
        <fullName evidence="6">RBR-type E3 ubiquitin transferase</fullName>
        <ecNumber evidence="6">2.3.2.31</ecNumber>
    </recommendedName>
</protein>
<evidence type="ECO:0000256" key="2">
    <source>
        <dbReference type="ARBA" id="ARBA00001947"/>
    </source>
</evidence>
<dbReference type="CDD" id="cd20346">
    <property type="entry name" value="BRcat_RBR_ANKIB1"/>
    <property type="match status" value="1"/>
</dbReference>
<feature type="coiled-coil region" evidence="14">
    <location>
        <begin position="348"/>
        <end position="375"/>
    </location>
</feature>
<dbReference type="SMART" id="SM00647">
    <property type="entry name" value="IBR"/>
    <property type="match status" value="2"/>
</dbReference>
<sequence>MDSEDEMSMHDANDAESLDDDFYSGDGADSDEADITMDYEFIDNDSDDSDDFPSHHRSQLNYTVLGEADILQRQEEYITQVSMVLSISRIAASILLRHYNWCVSRVNDEWFADEEKVRRVVGLLEYPVPLPDAKEVTCGICFEMYPCDMMRSAACGHPFCVTCWQGYMSSSINDGPGCLMLRCPDPSCCAAVGQDMINALALREDKDKYKRYFLRSFIEDNRKTKWCPAPGCEFAVDFIVGSGSYDVNCRCSYSFCWNCTEEAHRPVDCGTVAKWILKNSAESENMNWILANSKPCPKCKRPIEKNQGCMHITCTPPCKYEFCWLCLGAWSDHGERTGGFYACNRYEAAKQEGVYDEAEKRREMAKNSLERYTHYYERWATNQSSRQKALADLSQMQAVHLEKLSDIQSQPESQLKFIIEAWLQIVECRRVLKWTYAYGFYLPEHEQAKRQFFEYLQGEAESGLERLHQCAEKELQGYLNAEGPSKDFNEFRTKLAGLTSVTRNYFENLVRALENGLSDVDSHGACSRAASSKSLGGGSSKARGTRGKAAASKSSSSRMDDSGHWSSSLLWKNLVSDRPAGAVMKLADTVKTMLDVGLPVGHILGQMRTEGRWKDATR</sequence>
<dbReference type="CDD" id="cd23141">
    <property type="entry name" value="RING-HC_ARI6-like"/>
    <property type="match status" value="1"/>
</dbReference>
<feature type="compositionally biased region" description="Acidic residues" evidence="15">
    <location>
        <begin position="14"/>
        <end position="35"/>
    </location>
</feature>
<dbReference type="FunFam" id="1.20.120.1750:FF:000005">
    <property type="entry name" value="RBR-type E3 ubiquitin transferase"/>
    <property type="match status" value="1"/>
</dbReference>
<feature type="region of interest" description="Disordered" evidence="15">
    <location>
        <begin position="528"/>
        <end position="563"/>
    </location>
</feature>
<dbReference type="PANTHER" id="PTHR11685">
    <property type="entry name" value="RBR FAMILY RING FINGER AND IBR DOMAIN-CONTAINING"/>
    <property type="match status" value="1"/>
</dbReference>
<dbReference type="CDD" id="cd22583">
    <property type="entry name" value="Rcat_RBR_ARI7-like"/>
    <property type="match status" value="1"/>
</dbReference>
<keyword evidence="7" id="KW-0808">Transferase</keyword>
<evidence type="ECO:0000313" key="18">
    <source>
        <dbReference type="EMBL" id="CAI9090819.1"/>
    </source>
</evidence>
<dbReference type="InterPro" id="IPR045840">
    <property type="entry name" value="Ariadne"/>
</dbReference>
<feature type="region of interest" description="Disordered" evidence="15">
    <location>
        <begin position="1"/>
        <end position="35"/>
    </location>
</feature>
<dbReference type="GO" id="GO:0016567">
    <property type="term" value="P:protein ubiquitination"/>
    <property type="evidence" value="ECO:0007669"/>
    <property type="project" value="InterPro"/>
</dbReference>
<evidence type="ECO:0000256" key="10">
    <source>
        <dbReference type="ARBA" id="ARBA00022771"/>
    </source>
</evidence>
<dbReference type="AlphaFoldDB" id="A0AAV1C869"/>
<dbReference type="Pfam" id="PF19422">
    <property type="entry name" value="Ariadne"/>
    <property type="match status" value="1"/>
</dbReference>
<feature type="domain" description="RING-type" evidence="16">
    <location>
        <begin position="138"/>
        <end position="182"/>
    </location>
</feature>
<keyword evidence="19" id="KW-1185">Reference proteome</keyword>
<evidence type="ECO:0000256" key="5">
    <source>
        <dbReference type="ARBA" id="ARBA00005884"/>
    </source>
</evidence>
<comment type="catalytic activity">
    <reaction evidence="1">
        <text>[E2 ubiquitin-conjugating enzyme]-S-ubiquitinyl-L-cysteine + [acceptor protein]-L-lysine = [E2 ubiquitin-conjugating enzyme]-L-cysteine + [acceptor protein]-N(6)-ubiquitinyl-L-lysine.</text>
        <dbReference type="EC" id="2.3.2.31"/>
    </reaction>
</comment>
<evidence type="ECO:0000256" key="3">
    <source>
        <dbReference type="ARBA" id="ARBA00003976"/>
    </source>
</evidence>
<dbReference type="InterPro" id="IPR002867">
    <property type="entry name" value="IBR_dom"/>
</dbReference>
<dbReference type="Pfam" id="PF21235">
    <property type="entry name" value="UBA_ARI1"/>
    <property type="match status" value="1"/>
</dbReference>